<evidence type="ECO:0000256" key="5">
    <source>
        <dbReference type="SAM" id="SignalP"/>
    </source>
</evidence>
<dbReference type="PANTHER" id="PTHR42973">
    <property type="entry name" value="BINDING OXIDOREDUCTASE, PUTATIVE (AFU_ORTHOLOGUE AFUA_1G17690)-RELATED"/>
    <property type="match status" value="1"/>
</dbReference>
<dbReference type="SUPFAM" id="SSF56176">
    <property type="entry name" value="FAD-binding/transporter-associated domain-like"/>
    <property type="match status" value="1"/>
</dbReference>
<evidence type="ECO:0000256" key="1">
    <source>
        <dbReference type="ARBA" id="ARBA00005466"/>
    </source>
</evidence>
<dbReference type="PROSITE" id="PS51387">
    <property type="entry name" value="FAD_PCMH"/>
    <property type="match status" value="1"/>
</dbReference>
<protein>
    <submittedName>
        <fullName evidence="7">Bifunctional solanapyrone synthase</fullName>
    </submittedName>
</protein>
<dbReference type="InterPro" id="IPR006094">
    <property type="entry name" value="Oxid_FAD_bind_N"/>
</dbReference>
<accession>A0A1C7MJH4</accession>
<dbReference type="InterPro" id="IPR050416">
    <property type="entry name" value="FAD-linked_Oxidoreductase"/>
</dbReference>
<feature type="domain" description="FAD-binding PCMH-type" evidence="6">
    <location>
        <begin position="76"/>
        <end position="246"/>
    </location>
</feature>
<dbReference type="InterPro" id="IPR012951">
    <property type="entry name" value="BBE"/>
</dbReference>
<comment type="caution">
    <text evidence="7">The sequence shown here is derived from an EMBL/GenBank/DDBJ whole genome shotgun (WGS) entry which is preliminary data.</text>
</comment>
<dbReference type="InterPro" id="IPR016169">
    <property type="entry name" value="FAD-bd_PCMH_sub2"/>
</dbReference>
<feature type="chain" id="PRO_5008889167" evidence="5">
    <location>
        <begin position="28"/>
        <end position="473"/>
    </location>
</feature>
<evidence type="ECO:0000256" key="4">
    <source>
        <dbReference type="ARBA" id="ARBA00023002"/>
    </source>
</evidence>
<keyword evidence="3" id="KW-0274">FAD</keyword>
<keyword evidence="2" id="KW-0285">Flavoprotein</keyword>
<reference evidence="7 8" key="1">
    <citation type="submission" date="2016-03" db="EMBL/GenBank/DDBJ databases">
        <title>Whole genome sequencing of Grifola frondosa 9006-11.</title>
        <authorList>
            <person name="Min B."/>
            <person name="Park H."/>
            <person name="Kim J.-G."/>
            <person name="Cho H."/>
            <person name="Oh Y.-L."/>
            <person name="Kong W.-S."/>
            <person name="Choi I.-G."/>
        </authorList>
    </citation>
    <scope>NUCLEOTIDE SEQUENCE [LARGE SCALE GENOMIC DNA]</scope>
    <source>
        <strain evidence="7 8">9006-11</strain>
    </source>
</reference>
<dbReference type="Proteomes" id="UP000092993">
    <property type="component" value="Unassembled WGS sequence"/>
</dbReference>
<sequence length="473" mass="50948">MLSALRMTQALAAATFFLSVIFGFAHASPDVTLRARDAYETTCEQIKQAISSASDVYFPLEFQYGRDIAHWAVSSTNFGAACSVEPGTAQDVGIILQILGNTTTPFAVKGGGHASNPGWSSTPGVQIAMSRFGGVNYDPTAQTAEIGAGLIWDDVYAALEPFAVNVVGGRVTGVGVAGFTLGGGYSWKTNQYGLTIDTAEAFELVLPNGTVSTITQSSYPDLFFGLKGGFNNFDIVTKFTLQTFPQTEVWVCRYYYHYNFLLGQPGVSQLLFYDYPTPPDGIFDDFLAIPHFTEDVSTRSFSSLVLSSPANATAGYRAIFHTVSLLQYSPSLIEAILNETTFWGERLSFASGTFISYDVEPFLPSLFSHASSSSAAYPPTRSQGLLPLNIYYAWGLEAADDLMHASARQSAAQLTQVAVAEGQDVADAPLYGNYAIFDTPLSRIYGDNLATLQSLKAKYDPGNVMGLAGGWKL</sequence>
<keyword evidence="4" id="KW-0560">Oxidoreductase</keyword>
<evidence type="ECO:0000313" key="7">
    <source>
        <dbReference type="EMBL" id="OBZ76960.1"/>
    </source>
</evidence>
<dbReference type="GO" id="GO:0016491">
    <property type="term" value="F:oxidoreductase activity"/>
    <property type="evidence" value="ECO:0007669"/>
    <property type="project" value="UniProtKB-KW"/>
</dbReference>
<feature type="signal peptide" evidence="5">
    <location>
        <begin position="1"/>
        <end position="27"/>
    </location>
</feature>
<evidence type="ECO:0000256" key="3">
    <source>
        <dbReference type="ARBA" id="ARBA00022827"/>
    </source>
</evidence>
<evidence type="ECO:0000259" key="6">
    <source>
        <dbReference type="PROSITE" id="PS51387"/>
    </source>
</evidence>
<dbReference type="EMBL" id="LUGG01000003">
    <property type="protein sequence ID" value="OBZ76960.1"/>
    <property type="molecule type" value="Genomic_DNA"/>
</dbReference>
<gene>
    <name evidence="7" type="primary">sol5</name>
    <name evidence="7" type="ORF">A0H81_03072</name>
</gene>
<keyword evidence="5" id="KW-0732">Signal</keyword>
<dbReference type="InterPro" id="IPR036318">
    <property type="entry name" value="FAD-bd_PCMH-like_sf"/>
</dbReference>
<dbReference type="OrthoDB" id="2151789at2759"/>
<dbReference type="STRING" id="5627.A0A1C7MJH4"/>
<dbReference type="GO" id="GO:0071949">
    <property type="term" value="F:FAD binding"/>
    <property type="evidence" value="ECO:0007669"/>
    <property type="project" value="InterPro"/>
</dbReference>
<dbReference type="OMA" id="HTSNPGF"/>
<dbReference type="AlphaFoldDB" id="A0A1C7MJH4"/>
<dbReference type="Pfam" id="PF08031">
    <property type="entry name" value="BBE"/>
    <property type="match status" value="1"/>
</dbReference>
<dbReference type="Gene3D" id="3.30.465.10">
    <property type="match status" value="1"/>
</dbReference>
<evidence type="ECO:0000256" key="2">
    <source>
        <dbReference type="ARBA" id="ARBA00022630"/>
    </source>
</evidence>
<organism evidence="7 8">
    <name type="scientific">Grifola frondosa</name>
    <name type="common">Maitake</name>
    <name type="synonym">Polyporus frondosus</name>
    <dbReference type="NCBI Taxonomy" id="5627"/>
    <lineage>
        <taxon>Eukaryota</taxon>
        <taxon>Fungi</taxon>
        <taxon>Dikarya</taxon>
        <taxon>Basidiomycota</taxon>
        <taxon>Agaricomycotina</taxon>
        <taxon>Agaricomycetes</taxon>
        <taxon>Polyporales</taxon>
        <taxon>Grifolaceae</taxon>
        <taxon>Grifola</taxon>
    </lineage>
</organism>
<dbReference type="InterPro" id="IPR016166">
    <property type="entry name" value="FAD-bd_PCMH"/>
</dbReference>
<name>A0A1C7MJH4_GRIFR</name>
<evidence type="ECO:0000313" key="8">
    <source>
        <dbReference type="Proteomes" id="UP000092993"/>
    </source>
</evidence>
<proteinExistence type="inferred from homology"/>
<dbReference type="PANTHER" id="PTHR42973:SF13">
    <property type="entry name" value="FAD-BINDING PCMH-TYPE DOMAIN-CONTAINING PROTEIN"/>
    <property type="match status" value="1"/>
</dbReference>
<keyword evidence="8" id="KW-1185">Reference proteome</keyword>
<comment type="similarity">
    <text evidence="1">Belongs to the oxygen-dependent FAD-linked oxidoreductase family.</text>
</comment>
<dbReference type="Pfam" id="PF01565">
    <property type="entry name" value="FAD_binding_4"/>
    <property type="match status" value="1"/>
</dbReference>